<dbReference type="EMBL" id="BX284602">
    <property type="protein sequence ID" value="VGM69489.1"/>
    <property type="molecule type" value="Genomic_DNA"/>
</dbReference>
<dbReference type="Proteomes" id="UP000001940">
    <property type="component" value="Chromosome II"/>
</dbReference>
<keyword evidence="3" id="KW-1185">Reference proteome</keyword>
<feature type="signal peptide" evidence="1">
    <location>
        <begin position="1"/>
        <end position="18"/>
    </location>
</feature>
<feature type="chain" id="PRO_5019847670" evidence="1">
    <location>
        <begin position="19"/>
        <end position="387"/>
    </location>
</feature>
<keyword evidence="1" id="KW-0732">Signal</keyword>
<protein>
    <submittedName>
        <fullName evidence="2">Uncharacterized protein</fullName>
    </submittedName>
</protein>
<dbReference type="OrthoDB" id="5876765at2759"/>
<evidence type="ECO:0000313" key="2">
    <source>
        <dbReference type="EMBL" id="VGM69489.1"/>
    </source>
</evidence>
<dbReference type="ExpressionAtlas" id="A0A486WWA6">
    <property type="expression patterns" value="baseline"/>
</dbReference>
<proteinExistence type="predicted"/>
<dbReference type="AlphaFoldDB" id="A0A486WWA6"/>
<gene>
    <name evidence="2" type="ORF">CELE_M176.10</name>
    <name evidence="2 4" type="ORF">M176.10</name>
</gene>
<dbReference type="WormBase" id="M176.10b">
    <property type="protein sequence ID" value="CE52980"/>
    <property type="gene ID" value="WBGene00010946"/>
</dbReference>
<reference evidence="2 3" key="1">
    <citation type="journal article" date="1998" name="Science">
        <title>Genome sequence of the nematode C. elegans: a platform for investigating biology.</title>
        <authorList>
            <consortium name="The C. elegans sequencing consortium"/>
            <person name="Sulson J.E."/>
            <person name="Waterston R."/>
        </authorList>
    </citation>
    <scope>NUCLEOTIDE SEQUENCE [LARGE SCALE GENOMIC DNA]</scope>
    <source>
        <strain evidence="2 3">Bristol N2</strain>
    </source>
</reference>
<accession>A0A486WWA6</accession>
<dbReference type="AGR" id="WB:WBGene00010946"/>
<evidence type="ECO:0000313" key="3">
    <source>
        <dbReference type="Proteomes" id="UP000001940"/>
    </source>
</evidence>
<evidence type="ECO:0000313" key="4">
    <source>
        <dbReference type="WormBase" id="M176.10b"/>
    </source>
</evidence>
<name>A0A486WWA6_CAEEL</name>
<organism evidence="2 3">
    <name type="scientific">Caenorhabditis elegans</name>
    <dbReference type="NCBI Taxonomy" id="6239"/>
    <lineage>
        <taxon>Eukaryota</taxon>
        <taxon>Metazoa</taxon>
        <taxon>Ecdysozoa</taxon>
        <taxon>Nematoda</taxon>
        <taxon>Chromadorea</taxon>
        <taxon>Rhabditida</taxon>
        <taxon>Rhabditina</taxon>
        <taxon>Rhabditomorpha</taxon>
        <taxon>Rhabditoidea</taxon>
        <taxon>Rhabditidae</taxon>
        <taxon>Peloderinae</taxon>
        <taxon>Caenorhabditis</taxon>
    </lineage>
</organism>
<sequence length="387" mass="43436">MKFLKLIVIGTIFAIADTVPQQNPNHEQRHIEKRFALRSNGADIGKFAETAASSNHDQEHTVHKRLALKSNARAFAEPGVNSNQEQKSIDQKKVMITFKSNGVDAEKPAKPAIEALPFKHREDKRKAMTIFLKSQDENVEPKKQREDKSKMTIFFKSQNKKAQTAAQKQSVQQDALLDVLRKRYQKKNDVFGFADKPQEIKSHIVAEQDHEHLVHEKRVIDPKGAFIFFKSNDQNKDQQAEAAPHQPKGFDKEKFAAFRKRFEAARKKYATARPHKVAKAVAQRSNDAIQHQLAPQVVQAAPVSNEAVPKPFAPVNPIHADIEVIVGNTNATTITSTVAPIPPKKGFFSTLFGSFKNLFGTVTNSIGGFFIDMGSRITNFVEKRVKV</sequence>
<evidence type="ECO:0000256" key="1">
    <source>
        <dbReference type="SAM" id="SignalP"/>
    </source>
</evidence>